<dbReference type="AlphaFoldDB" id="A0A378T863"/>
<evidence type="ECO:0000313" key="2">
    <source>
        <dbReference type="Proteomes" id="UP000254978"/>
    </source>
</evidence>
<name>A0A378T863_9MYCO</name>
<accession>A0A378T863</accession>
<reference evidence="1 2" key="1">
    <citation type="submission" date="2018-06" db="EMBL/GenBank/DDBJ databases">
        <authorList>
            <consortium name="Pathogen Informatics"/>
            <person name="Doyle S."/>
        </authorList>
    </citation>
    <scope>NUCLEOTIDE SEQUENCE [LARGE SCALE GENOMIC DNA]</scope>
    <source>
        <strain evidence="1 2">NCTC10821</strain>
    </source>
</reference>
<dbReference type="Proteomes" id="UP000254978">
    <property type="component" value="Unassembled WGS sequence"/>
</dbReference>
<protein>
    <submittedName>
        <fullName evidence="1">Uncharacterized protein</fullName>
    </submittedName>
</protein>
<sequence length="77" mass="8231">MGYLITSMSPGKFEVGTAVRTTDDAHLTGRIVEDFGDLAGVEVVVDAQQTAKSRRWAVALDDGTMAFLDDDGIEPLS</sequence>
<evidence type="ECO:0000313" key="1">
    <source>
        <dbReference type="EMBL" id="STZ57002.1"/>
    </source>
</evidence>
<keyword evidence="2" id="KW-1185">Reference proteome</keyword>
<dbReference type="EMBL" id="UGQT01000001">
    <property type="protein sequence ID" value="STZ57002.1"/>
    <property type="molecule type" value="Genomic_DNA"/>
</dbReference>
<gene>
    <name evidence="1" type="ORF">NCTC10821_00495</name>
</gene>
<organism evidence="1 2">
    <name type="scientific">Mycolicibacterium tokaiense</name>
    <dbReference type="NCBI Taxonomy" id="39695"/>
    <lineage>
        <taxon>Bacteria</taxon>
        <taxon>Bacillati</taxon>
        <taxon>Actinomycetota</taxon>
        <taxon>Actinomycetes</taxon>
        <taxon>Mycobacteriales</taxon>
        <taxon>Mycobacteriaceae</taxon>
        <taxon>Mycolicibacterium</taxon>
    </lineage>
</organism>
<proteinExistence type="predicted"/>